<dbReference type="Pfam" id="PF07690">
    <property type="entry name" value="MFS_1"/>
    <property type="match status" value="1"/>
</dbReference>
<feature type="domain" description="Major facilitator superfamily (MFS) profile" evidence="6">
    <location>
        <begin position="33"/>
        <end position="518"/>
    </location>
</feature>
<dbReference type="SUPFAM" id="SSF103473">
    <property type="entry name" value="MFS general substrate transporter"/>
    <property type="match status" value="1"/>
</dbReference>
<name>A0A161XRX4_COLIC</name>
<dbReference type="PRINTS" id="PR01036">
    <property type="entry name" value="TCRTETB"/>
</dbReference>
<feature type="transmembrane region" description="Helical" evidence="5">
    <location>
        <begin position="328"/>
        <end position="352"/>
    </location>
</feature>
<keyword evidence="8" id="KW-1185">Reference proteome</keyword>
<evidence type="ECO:0000259" key="6">
    <source>
        <dbReference type="PROSITE" id="PS50850"/>
    </source>
</evidence>
<protein>
    <submittedName>
        <fullName evidence="7">Major facilitator superfamily transporter</fullName>
    </submittedName>
</protein>
<feature type="transmembrane region" description="Helical" evidence="5">
    <location>
        <begin position="494"/>
        <end position="513"/>
    </location>
</feature>
<dbReference type="Gene3D" id="1.20.1720.10">
    <property type="entry name" value="Multidrug resistance protein D"/>
    <property type="match status" value="1"/>
</dbReference>
<comment type="subcellular location">
    <subcellularLocation>
        <location evidence="1">Membrane</location>
        <topology evidence="1">Multi-pass membrane protein</topology>
    </subcellularLocation>
</comment>
<evidence type="ECO:0000313" key="8">
    <source>
        <dbReference type="Proteomes" id="UP000076584"/>
    </source>
</evidence>
<feature type="transmembrane region" description="Helical" evidence="5">
    <location>
        <begin position="157"/>
        <end position="175"/>
    </location>
</feature>
<evidence type="ECO:0000256" key="4">
    <source>
        <dbReference type="ARBA" id="ARBA00023136"/>
    </source>
</evidence>
<gene>
    <name evidence="7" type="ORF">CI238_12805</name>
</gene>
<proteinExistence type="predicted"/>
<sequence>MADKYHHDEAENGVSYEGTHTLQWQPSRHEMIIIMTLSIMSFVIALDATVIVTSLSSVIQEIGGTSTQSFWVGTAYLISCAVVMPFLAALSDIFGRPAILTGSLVLFTVGTILCCVADGIALLLGGRVIQGIGAGGMYVLSLVVFTDIVRLRHRPKYYGIIQLAWAIGSLIGPVIGGAIAEHTTWRWIFYINFPICAYSLIAVPVLLTLKPPTLTFAEKLKRVDWLGGFLFIGFMVTFLVGISWGGNDFPWRSPETLVPIFTGTGGLVLTLFYEHRYARIPFLKKILFRDLSAITVYILGLLQGFILYGQLYYVPFYLLSVKQMTPTMAGVVMISVTLLLVPGSIISGVLVSRWNAYRWSIWVGWALIAIGSGLFVYWDVDTHLAVSIATLAIDGIGHGLVLNAQTFVTGAIVPPEDSGHAAAMYLFLRMLGCAIGVNVGSTTFQNVMAAELERKGIVQDIAQHAEEYLVILRTLPDDVFKNAVLASYAIGFKGVHGVYVALAVIAFAASFLLRHYDLNKKHKPDHQLQRSRLIGG</sequence>
<feature type="transmembrane region" description="Helical" evidence="5">
    <location>
        <begin position="128"/>
        <end position="145"/>
    </location>
</feature>
<dbReference type="EMBL" id="LFIW01002887">
    <property type="protein sequence ID" value="KZL63102.1"/>
    <property type="molecule type" value="Genomic_DNA"/>
</dbReference>
<comment type="caution">
    <text evidence="7">The sequence shown here is derived from an EMBL/GenBank/DDBJ whole genome shotgun (WGS) entry which is preliminary data.</text>
</comment>
<feature type="transmembrane region" description="Helical" evidence="5">
    <location>
        <begin position="70"/>
        <end position="91"/>
    </location>
</feature>
<dbReference type="GO" id="GO:0005886">
    <property type="term" value="C:plasma membrane"/>
    <property type="evidence" value="ECO:0007669"/>
    <property type="project" value="TreeGrafter"/>
</dbReference>
<evidence type="ECO:0000256" key="1">
    <source>
        <dbReference type="ARBA" id="ARBA00004141"/>
    </source>
</evidence>
<dbReference type="GO" id="GO:0022857">
    <property type="term" value="F:transmembrane transporter activity"/>
    <property type="evidence" value="ECO:0007669"/>
    <property type="project" value="InterPro"/>
</dbReference>
<dbReference type="PANTHER" id="PTHR23501">
    <property type="entry name" value="MAJOR FACILITATOR SUPERFAMILY"/>
    <property type="match status" value="1"/>
</dbReference>
<feature type="transmembrane region" description="Helical" evidence="5">
    <location>
        <begin position="98"/>
        <end position="122"/>
    </location>
</feature>
<dbReference type="PROSITE" id="PS50850">
    <property type="entry name" value="MFS"/>
    <property type="match status" value="1"/>
</dbReference>
<keyword evidence="3 5" id="KW-1133">Transmembrane helix</keyword>
<feature type="transmembrane region" description="Helical" evidence="5">
    <location>
        <begin position="32"/>
        <end position="58"/>
    </location>
</feature>
<feature type="transmembrane region" description="Helical" evidence="5">
    <location>
        <begin position="256"/>
        <end position="274"/>
    </location>
</feature>
<keyword evidence="2 5" id="KW-0812">Transmembrane</keyword>
<reference evidence="7 8" key="1">
    <citation type="submission" date="2015-06" db="EMBL/GenBank/DDBJ databases">
        <title>Survival trade-offs in plant roots during colonization by closely related pathogenic and mutualistic fungi.</title>
        <authorList>
            <person name="Hacquard S."/>
            <person name="Kracher B."/>
            <person name="Hiruma K."/>
            <person name="Weinman A."/>
            <person name="Muench P."/>
            <person name="Garrido Oter R."/>
            <person name="Ver Loren van Themaat E."/>
            <person name="Dallerey J.-F."/>
            <person name="Damm U."/>
            <person name="Henrissat B."/>
            <person name="Lespinet O."/>
            <person name="Thon M."/>
            <person name="Kemen E."/>
            <person name="McHardy A.C."/>
            <person name="Schulze-Lefert P."/>
            <person name="O'Connell R.J."/>
        </authorList>
    </citation>
    <scope>NUCLEOTIDE SEQUENCE [LARGE SCALE GENOMIC DNA]</scope>
    <source>
        <strain evidence="7 8">MAFF 238704</strain>
    </source>
</reference>
<feature type="transmembrane region" description="Helical" evidence="5">
    <location>
        <begin position="359"/>
        <end position="378"/>
    </location>
</feature>
<dbReference type="InterPro" id="IPR011701">
    <property type="entry name" value="MFS"/>
</dbReference>
<dbReference type="PANTHER" id="PTHR23501:SF94">
    <property type="entry name" value="MAJOR FACILITATOR SUPERFAMILY (MFS) PROFILE DOMAIN-CONTAINING PROTEIN"/>
    <property type="match status" value="1"/>
</dbReference>
<dbReference type="AlphaFoldDB" id="A0A161XRX4"/>
<dbReference type="InterPro" id="IPR036259">
    <property type="entry name" value="MFS_trans_sf"/>
</dbReference>
<evidence type="ECO:0000256" key="3">
    <source>
        <dbReference type="ARBA" id="ARBA00022989"/>
    </source>
</evidence>
<feature type="transmembrane region" description="Helical" evidence="5">
    <location>
        <begin position="225"/>
        <end position="244"/>
    </location>
</feature>
<evidence type="ECO:0000313" key="7">
    <source>
        <dbReference type="EMBL" id="KZL63102.1"/>
    </source>
</evidence>
<keyword evidence="4 5" id="KW-0472">Membrane</keyword>
<dbReference type="InterPro" id="IPR020846">
    <property type="entry name" value="MFS_dom"/>
</dbReference>
<accession>A0A161XRX4</accession>
<dbReference type="Gene3D" id="1.20.1250.20">
    <property type="entry name" value="MFS general substrate transporter like domains"/>
    <property type="match status" value="1"/>
</dbReference>
<feature type="transmembrane region" description="Helical" evidence="5">
    <location>
        <begin position="423"/>
        <end position="444"/>
    </location>
</feature>
<feature type="transmembrane region" description="Helical" evidence="5">
    <location>
        <begin position="187"/>
        <end position="209"/>
    </location>
</feature>
<dbReference type="Proteomes" id="UP000076584">
    <property type="component" value="Unassembled WGS sequence"/>
</dbReference>
<organism evidence="7 8">
    <name type="scientific">Colletotrichum incanum</name>
    <name type="common">Soybean anthracnose fungus</name>
    <dbReference type="NCBI Taxonomy" id="1573173"/>
    <lineage>
        <taxon>Eukaryota</taxon>
        <taxon>Fungi</taxon>
        <taxon>Dikarya</taxon>
        <taxon>Ascomycota</taxon>
        <taxon>Pezizomycotina</taxon>
        <taxon>Sordariomycetes</taxon>
        <taxon>Hypocreomycetidae</taxon>
        <taxon>Glomerellales</taxon>
        <taxon>Glomerellaceae</taxon>
        <taxon>Colletotrichum</taxon>
        <taxon>Colletotrichum spaethianum species complex</taxon>
    </lineage>
</organism>
<feature type="transmembrane region" description="Helical" evidence="5">
    <location>
        <begin position="286"/>
        <end position="308"/>
    </location>
</feature>
<feature type="transmembrane region" description="Helical" evidence="5">
    <location>
        <begin position="384"/>
        <end position="402"/>
    </location>
</feature>
<evidence type="ECO:0000256" key="2">
    <source>
        <dbReference type="ARBA" id="ARBA00022692"/>
    </source>
</evidence>
<evidence type="ECO:0000256" key="5">
    <source>
        <dbReference type="SAM" id="Phobius"/>
    </source>
</evidence>